<keyword evidence="10 19" id="KW-0067">ATP-binding</keyword>
<feature type="compositionally biased region" description="Basic and acidic residues" evidence="21">
    <location>
        <begin position="338"/>
        <end position="347"/>
    </location>
</feature>
<evidence type="ECO:0000256" key="20">
    <source>
        <dbReference type="RuleBase" id="RU000304"/>
    </source>
</evidence>
<comment type="catalytic activity">
    <reaction evidence="15">
        <text>L-threonyl-[protein] + ATP = O-phospho-L-threonyl-[protein] + ADP + H(+)</text>
        <dbReference type="Rhea" id="RHEA:46608"/>
        <dbReference type="Rhea" id="RHEA-COMP:11060"/>
        <dbReference type="Rhea" id="RHEA-COMP:11605"/>
        <dbReference type="ChEBI" id="CHEBI:15378"/>
        <dbReference type="ChEBI" id="CHEBI:30013"/>
        <dbReference type="ChEBI" id="CHEBI:30616"/>
        <dbReference type="ChEBI" id="CHEBI:61977"/>
        <dbReference type="ChEBI" id="CHEBI:456216"/>
        <dbReference type="EC" id="2.7.11.1"/>
    </reaction>
</comment>
<evidence type="ECO:0000256" key="1">
    <source>
        <dbReference type="ARBA" id="ARBA00004496"/>
    </source>
</evidence>
<feature type="compositionally biased region" description="Polar residues" evidence="21">
    <location>
        <begin position="352"/>
        <end position="363"/>
    </location>
</feature>
<dbReference type="Proteomes" id="UP000266234">
    <property type="component" value="Unassembled WGS sequence"/>
</dbReference>
<dbReference type="InterPro" id="IPR045269">
    <property type="entry name" value="Atg1-like"/>
</dbReference>
<protein>
    <recommendedName>
        <fullName evidence="3">non-specific serine/threonine protein kinase</fullName>
        <ecNumber evidence="3">2.7.11.1</ecNumber>
    </recommendedName>
    <alternativeName>
        <fullName evidence="14">Autophagy-related protein 1</fullName>
    </alternativeName>
</protein>
<evidence type="ECO:0000256" key="9">
    <source>
        <dbReference type="ARBA" id="ARBA00022777"/>
    </source>
</evidence>
<evidence type="ECO:0000256" key="4">
    <source>
        <dbReference type="ARBA" id="ARBA00022448"/>
    </source>
</evidence>
<keyword evidence="8 19" id="KW-0547">Nucleotide-binding</keyword>
<evidence type="ECO:0000256" key="17">
    <source>
        <dbReference type="ARBA" id="ARBA00060750"/>
    </source>
</evidence>
<dbReference type="PROSITE" id="PS00108">
    <property type="entry name" value="PROTEIN_KINASE_ST"/>
    <property type="match status" value="1"/>
</dbReference>
<dbReference type="GO" id="GO:0034045">
    <property type="term" value="C:phagophore assembly site membrane"/>
    <property type="evidence" value="ECO:0007669"/>
    <property type="project" value="UniProtKB-SubCell"/>
</dbReference>
<evidence type="ECO:0000256" key="3">
    <source>
        <dbReference type="ARBA" id="ARBA00012513"/>
    </source>
</evidence>
<keyword evidence="13" id="KW-0472">Membrane</keyword>
<dbReference type="GO" id="GO:0061709">
    <property type="term" value="P:reticulophagy"/>
    <property type="evidence" value="ECO:0007669"/>
    <property type="project" value="TreeGrafter"/>
</dbReference>
<comment type="similarity">
    <text evidence="17">Belongs to the protein kinase superfamily. Ser/Thr protein kinase family. APG1/unc-51/ULK1 subfamily.</text>
</comment>
<evidence type="ECO:0000256" key="21">
    <source>
        <dbReference type="SAM" id="MobiDB-lite"/>
    </source>
</evidence>
<evidence type="ECO:0000256" key="18">
    <source>
        <dbReference type="ARBA" id="ARBA00065186"/>
    </source>
</evidence>
<feature type="region of interest" description="Disordered" evidence="21">
    <location>
        <begin position="333"/>
        <end position="441"/>
    </location>
</feature>
<evidence type="ECO:0000259" key="22">
    <source>
        <dbReference type="PROSITE" id="PS50011"/>
    </source>
</evidence>
<dbReference type="PROSITE" id="PS00107">
    <property type="entry name" value="PROTEIN_KINASE_ATP"/>
    <property type="match status" value="1"/>
</dbReference>
<dbReference type="OrthoDB" id="346907at2759"/>
<organism evidence="23 24">
    <name type="scientific">Fusarium longipes</name>
    <dbReference type="NCBI Taxonomy" id="694270"/>
    <lineage>
        <taxon>Eukaryota</taxon>
        <taxon>Fungi</taxon>
        <taxon>Dikarya</taxon>
        <taxon>Ascomycota</taxon>
        <taxon>Pezizomycotina</taxon>
        <taxon>Sordariomycetes</taxon>
        <taxon>Hypocreomycetidae</taxon>
        <taxon>Hypocreales</taxon>
        <taxon>Nectriaceae</taxon>
        <taxon>Fusarium</taxon>
    </lineage>
</organism>
<dbReference type="InterPro" id="IPR017441">
    <property type="entry name" value="Protein_kinase_ATP_BS"/>
</dbReference>
<dbReference type="SUPFAM" id="SSF56112">
    <property type="entry name" value="Protein kinase-like (PK-like)"/>
    <property type="match status" value="1"/>
</dbReference>
<name>A0A395RTI2_9HYPO</name>
<keyword evidence="11" id="KW-0653">Protein transport</keyword>
<evidence type="ECO:0000256" key="5">
    <source>
        <dbReference type="ARBA" id="ARBA00022490"/>
    </source>
</evidence>
<evidence type="ECO:0000256" key="12">
    <source>
        <dbReference type="ARBA" id="ARBA00023006"/>
    </source>
</evidence>
<dbReference type="PROSITE" id="PS50011">
    <property type="entry name" value="PROTEIN_KINASE_DOM"/>
    <property type="match status" value="1"/>
</dbReference>
<dbReference type="PANTHER" id="PTHR24348:SF22">
    <property type="entry name" value="NON-SPECIFIC SERINE_THREONINE PROTEIN KINASE"/>
    <property type="match status" value="1"/>
</dbReference>
<dbReference type="GO" id="GO:0042594">
    <property type="term" value="P:response to starvation"/>
    <property type="evidence" value="ECO:0007669"/>
    <property type="project" value="TreeGrafter"/>
</dbReference>
<comment type="catalytic activity">
    <reaction evidence="16">
        <text>L-seryl-[protein] + ATP = O-phospho-L-seryl-[protein] + ADP + H(+)</text>
        <dbReference type="Rhea" id="RHEA:17989"/>
        <dbReference type="Rhea" id="RHEA-COMP:9863"/>
        <dbReference type="Rhea" id="RHEA-COMP:11604"/>
        <dbReference type="ChEBI" id="CHEBI:15378"/>
        <dbReference type="ChEBI" id="CHEBI:29999"/>
        <dbReference type="ChEBI" id="CHEBI:30616"/>
        <dbReference type="ChEBI" id="CHEBI:83421"/>
        <dbReference type="ChEBI" id="CHEBI:456216"/>
        <dbReference type="EC" id="2.7.11.1"/>
    </reaction>
</comment>
<dbReference type="FunFam" id="3.30.200.20:FF:000042">
    <property type="entry name" value="Aurora kinase A"/>
    <property type="match status" value="1"/>
</dbReference>
<reference evidence="23 24" key="1">
    <citation type="journal article" date="2018" name="PLoS Pathog.">
        <title>Evolution of structural diversity of trichothecenes, a family of toxins produced by plant pathogenic and entomopathogenic fungi.</title>
        <authorList>
            <person name="Proctor R.H."/>
            <person name="McCormick S.P."/>
            <person name="Kim H.S."/>
            <person name="Cardoza R.E."/>
            <person name="Stanley A.M."/>
            <person name="Lindo L."/>
            <person name="Kelly A."/>
            <person name="Brown D.W."/>
            <person name="Lee T."/>
            <person name="Vaughan M.M."/>
            <person name="Alexander N.J."/>
            <person name="Busman M."/>
            <person name="Gutierrez S."/>
        </authorList>
    </citation>
    <scope>NUCLEOTIDE SEQUENCE [LARGE SCALE GENOMIC DNA]</scope>
    <source>
        <strain evidence="23 24">NRRL 20695</strain>
    </source>
</reference>
<evidence type="ECO:0000256" key="10">
    <source>
        <dbReference type="ARBA" id="ARBA00022840"/>
    </source>
</evidence>
<comment type="subcellular location">
    <subcellularLocation>
        <location evidence="1">Cytoplasm</location>
    </subcellularLocation>
    <subcellularLocation>
        <location evidence="2">Preautophagosomal structure membrane</location>
        <topology evidence="2">Peripheral membrane protein</topology>
    </subcellularLocation>
</comment>
<dbReference type="AlphaFoldDB" id="A0A395RTI2"/>
<evidence type="ECO:0000256" key="16">
    <source>
        <dbReference type="ARBA" id="ARBA00048679"/>
    </source>
</evidence>
<evidence type="ECO:0000313" key="24">
    <source>
        <dbReference type="Proteomes" id="UP000266234"/>
    </source>
</evidence>
<dbReference type="FunFam" id="1.10.510.10:FF:000817">
    <property type="entry name" value="Serine/threonine-protein kinase ATG1"/>
    <property type="match status" value="1"/>
</dbReference>
<dbReference type="GO" id="GO:0000045">
    <property type="term" value="P:autophagosome assembly"/>
    <property type="evidence" value="ECO:0007669"/>
    <property type="project" value="TreeGrafter"/>
</dbReference>
<dbReference type="InterPro" id="IPR011009">
    <property type="entry name" value="Kinase-like_dom_sf"/>
</dbReference>
<dbReference type="STRING" id="694270.A0A395RTI2"/>
<proteinExistence type="inferred from homology"/>
<keyword evidence="9 23" id="KW-0418">Kinase</keyword>
<dbReference type="InterPro" id="IPR008271">
    <property type="entry name" value="Ser/Thr_kinase_AS"/>
</dbReference>
<dbReference type="GO" id="GO:0004674">
    <property type="term" value="F:protein serine/threonine kinase activity"/>
    <property type="evidence" value="ECO:0007669"/>
    <property type="project" value="UniProtKB-KW"/>
</dbReference>
<evidence type="ECO:0000256" key="19">
    <source>
        <dbReference type="PROSITE-ProRule" id="PRU10141"/>
    </source>
</evidence>
<comment type="caution">
    <text evidence="23">The sequence shown here is derived from an EMBL/GenBank/DDBJ whole genome shotgun (WGS) entry which is preliminary data.</text>
</comment>
<dbReference type="EMBL" id="PXOG01000277">
    <property type="protein sequence ID" value="RGP63099.1"/>
    <property type="molecule type" value="Genomic_DNA"/>
</dbReference>
<dbReference type="Gene3D" id="1.10.510.10">
    <property type="entry name" value="Transferase(Phosphotransferase) domain 1"/>
    <property type="match status" value="1"/>
</dbReference>
<evidence type="ECO:0000256" key="8">
    <source>
        <dbReference type="ARBA" id="ARBA00022741"/>
    </source>
</evidence>
<feature type="domain" description="Protein kinase" evidence="22">
    <location>
        <begin position="24"/>
        <end position="327"/>
    </location>
</feature>
<dbReference type="GO" id="GO:0005776">
    <property type="term" value="C:autophagosome"/>
    <property type="evidence" value="ECO:0007669"/>
    <property type="project" value="TreeGrafter"/>
</dbReference>
<keyword evidence="6 20" id="KW-0723">Serine/threonine-protein kinase</keyword>
<comment type="subunit">
    <text evidence="18">Homodimer. Dimerization requires the presence of ATG13. Forms a ternary complex with ATG13 and ATG17.</text>
</comment>
<keyword evidence="12" id="KW-0072">Autophagy</keyword>
<dbReference type="GO" id="GO:0005524">
    <property type="term" value="F:ATP binding"/>
    <property type="evidence" value="ECO:0007669"/>
    <property type="project" value="UniProtKB-UniRule"/>
</dbReference>
<dbReference type="SMART" id="SM00220">
    <property type="entry name" value="S_TKc"/>
    <property type="match status" value="1"/>
</dbReference>
<dbReference type="GO" id="GO:0015031">
    <property type="term" value="P:protein transport"/>
    <property type="evidence" value="ECO:0007669"/>
    <property type="project" value="UniProtKB-KW"/>
</dbReference>
<evidence type="ECO:0000256" key="14">
    <source>
        <dbReference type="ARBA" id="ARBA00030237"/>
    </source>
</evidence>
<evidence type="ECO:0000256" key="7">
    <source>
        <dbReference type="ARBA" id="ARBA00022679"/>
    </source>
</evidence>
<keyword evidence="5" id="KW-0963">Cytoplasm</keyword>
<keyword evidence="7" id="KW-0808">Transferase</keyword>
<dbReference type="GO" id="GO:0000422">
    <property type="term" value="P:autophagy of mitochondrion"/>
    <property type="evidence" value="ECO:0007669"/>
    <property type="project" value="TreeGrafter"/>
</dbReference>
<sequence length="441" mass="49282">MAGPQESSTSSGSRKSGSRAVGQFNIGSEIGKGSFAQVYLGWHKETKAAVAIKSVELERLNKKLRENLYSEIQILKTLRHPHIVALHDCLESTSHINLIMEYCELGDLSLFIKKREKLATHPATHDMARKYPSAPNSGLHEVVIRHFLKQLTSALEFLRSKNYVHRDVKPQNLLLLPSRPFRDQRSRPVMQASQDSLIPIAGLASLPMLKLADFGFARVLPSTSLADTLCGSPLYMAPEILRYERYDAKADLWSVGTVLYEMSTGRPPFRARNHVELLRKIEAAEDVIKFPREVTITPDLKALIRSLLKRSPVERLSFENFFTHQVVTSEIPGLVEDDIPKPPRQEPRSVFQAGSPSSRSPRQTGHESPTDAFAPRSPREKQPRSPQVGSPADGRYARRSNESQRVVGNSPREGGEGLGIRRPVAHHAMTAPVQQIGHDKK</sequence>
<evidence type="ECO:0000256" key="15">
    <source>
        <dbReference type="ARBA" id="ARBA00047899"/>
    </source>
</evidence>
<evidence type="ECO:0000256" key="6">
    <source>
        <dbReference type="ARBA" id="ARBA00022527"/>
    </source>
</evidence>
<keyword evidence="4" id="KW-0813">Transport</keyword>
<dbReference type="GO" id="GO:0005829">
    <property type="term" value="C:cytosol"/>
    <property type="evidence" value="ECO:0007669"/>
    <property type="project" value="TreeGrafter"/>
</dbReference>
<evidence type="ECO:0000256" key="11">
    <source>
        <dbReference type="ARBA" id="ARBA00022927"/>
    </source>
</evidence>
<dbReference type="GO" id="GO:0034727">
    <property type="term" value="P:piecemeal microautophagy of the nucleus"/>
    <property type="evidence" value="ECO:0007669"/>
    <property type="project" value="TreeGrafter"/>
</dbReference>
<keyword evidence="24" id="KW-1185">Reference proteome</keyword>
<dbReference type="GO" id="GO:0010506">
    <property type="term" value="P:regulation of autophagy"/>
    <property type="evidence" value="ECO:0007669"/>
    <property type="project" value="InterPro"/>
</dbReference>
<feature type="binding site" evidence="19">
    <location>
        <position position="53"/>
    </location>
    <ligand>
        <name>ATP</name>
        <dbReference type="ChEBI" id="CHEBI:30616"/>
    </ligand>
</feature>
<accession>A0A395RTI2</accession>
<evidence type="ECO:0000256" key="13">
    <source>
        <dbReference type="ARBA" id="ARBA00023136"/>
    </source>
</evidence>
<dbReference type="Pfam" id="PF00069">
    <property type="entry name" value="Pkinase"/>
    <property type="match status" value="1"/>
</dbReference>
<dbReference type="CDD" id="cd14009">
    <property type="entry name" value="STKc_ATG1_ULK_like"/>
    <property type="match status" value="1"/>
</dbReference>
<dbReference type="InterPro" id="IPR000719">
    <property type="entry name" value="Prot_kinase_dom"/>
</dbReference>
<dbReference type="EC" id="2.7.11.1" evidence="3"/>
<dbReference type="PANTHER" id="PTHR24348">
    <property type="entry name" value="SERINE/THREONINE-PROTEIN KINASE UNC-51-RELATED"/>
    <property type="match status" value="1"/>
</dbReference>
<evidence type="ECO:0000313" key="23">
    <source>
        <dbReference type="EMBL" id="RGP63099.1"/>
    </source>
</evidence>
<gene>
    <name evidence="23" type="ORF">FLONG3_10040</name>
</gene>
<evidence type="ECO:0000256" key="2">
    <source>
        <dbReference type="ARBA" id="ARBA00004623"/>
    </source>
</evidence>